<dbReference type="STRING" id="90262.A0A1X2IZK7"/>
<reference evidence="1 2" key="1">
    <citation type="submission" date="2016-07" db="EMBL/GenBank/DDBJ databases">
        <title>Pervasive Adenine N6-methylation of Active Genes in Fungi.</title>
        <authorList>
            <consortium name="DOE Joint Genome Institute"/>
            <person name="Mondo S.J."/>
            <person name="Dannebaum R.O."/>
            <person name="Kuo R.C."/>
            <person name="Labutti K."/>
            <person name="Haridas S."/>
            <person name="Kuo A."/>
            <person name="Salamov A."/>
            <person name="Ahrendt S.R."/>
            <person name="Lipzen A."/>
            <person name="Sullivan W."/>
            <person name="Andreopoulos W.B."/>
            <person name="Clum A."/>
            <person name="Lindquist E."/>
            <person name="Daum C."/>
            <person name="Ramamoorthy G.K."/>
            <person name="Gryganskyi A."/>
            <person name="Culley D."/>
            <person name="Magnuson J.K."/>
            <person name="James T.Y."/>
            <person name="O'Malley M.A."/>
            <person name="Stajich J.E."/>
            <person name="Spatafora J.W."/>
            <person name="Visel A."/>
            <person name="Grigoriev I.V."/>
        </authorList>
    </citation>
    <scope>NUCLEOTIDE SEQUENCE [LARGE SCALE GENOMIC DNA]</scope>
    <source>
        <strain evidence="1 2">NRRL 1336</strain>
    </source>
</reference>
<evidence type="ECO:0000313" key="2">
    <source>
        <dbReference type="Proteomes" id="UP000193560"/>
    </source>
</evidence>
<organism evidence="1 2">
    <name type="scientific">Absidia repens</name>
    <dbReference type="NCBI Taxonomy" id="90262"/>
    <lineage>
        <taxon>Eukaryota</taxon>
        <taxon>Fungi</taxon>
        <taxon>Fungi incertae sedis</taxon>
        <taxon>Mucoromycota</taxon>
        <taxon>Mucoromycotina</taxon>
        <taxon>Mucoromycetes</taxon>
        <taxon>Mucorales</taxon>
        <taxon>Cunninghamellaceae</taxon>
        <taxon>Absidia</taxon>
    </lineage>
</organism>
<dbReference type="AlphaFoldDB" id="A0A1X2IZK7"/>
<keyword evidence="2" id="KW-1185">Reference proteome</keyword>
<sequence>MNDAELHHYSNCTDSNRLNFVGFRNELAMLSVTNQLIQSRIFAMNSVQLNRDHPTWWQKYALMYRDGQEKLYKNTLDIIQNHKFRVLNAMKLSLDNNNLPTTAPFIDALNNGYFGLLLENRNTTSSFVPLESVTLTLKRLLGKDQEFKDTIDQLFEDIEEEEDVVFMLALIRESTKGDSVWQPFIRKTQQDSALQRDSEAVVDLRGLYDSLFPAFSDTFPDIFDPEIYTFENLLWAENIMTNYTIDNPLVVVPL</sequence>
<comment type="caution">
    <text evidence="1">The sequence shown here is derived from an EMBL/GenBank/DDBJ whole genome shotgun (WGS) entry which is preliminary data.</text>
</comment>
<gene>
    <name evidence="1" type="ORF">BCR42DRAFT_317551</name>
</gene>
<dbReference type="EMBL" id="MCGE01000002">
    <property type="protein sequence ID" value="ORZ24753.1"/>
    <property type="molecule type" value="Genomic_DNA"/>
</dbReference>
<dbReference type="Proteomes" id="UP000193560">
    <property type="component" value="Unassembled WGS sequence"/>
</dbReference>
<evidence type="ECO:0000313" key="1">
    <source>
        <dbReference type="EMBL" id="ORZ24753.1"/>
    </source>
</evidence>
<accession>A0A1X2IZK7</accession>
<proteinExistence type="predicted"/>
<protein>
    <submittedName>
        <fullName evidence="1">Uncharacterized protein</fullName>
    </submittedName>
</protein>
<dbReference type="OrthoDB" id="42889at2759"/>
<name>A0A1X2IZK7_9FUNG</name>